<sequence length="461" mass="49490">MKRGGRASRGKEAGWLLALLAALAGAQLYAFHWGVITPDTIFQWSQVVSGRYDNWHPPATTWAWRQLSRLGPGTAPILIFDIALYWTGVWLIAATLWRERQRWAAGLALLCAASPIPFGQMGAILKDPLLCACCLVASGLLLASRRHSLRPLAFAVALALLLFASATRFNAVAATAPLLAGWAPRRWLSGPARLLATLAGSAALLGLGGWAIDAVALHPQNSEPIYSLVNFDLGGIAAHGGRHVYPNLDQATETRMTALCYTPSLYNPADRTDCDDVEGALRDYAHAHRRSAVSIWLEAVARAPLPYLRHRLAHLNRNLRFAVPGVPDDAIYMMSTPNPYGLDFRANAVTRGVLRAARMVAPTPLGRPATWMAVALGLLAISGRLGGARGFVTAVSASVLLYGLAYAVASVAPDMRYNFWTMLGAMMALAVAAGDLRERRWLGVALIPAVVAALIELAALA</sequence>
<feature type="transmembrane region" description="Helical" evidence="1">
    <location>
        <begin position="103"/>
        <end position="121"/>
    </location>
</feature>
<feature type="transmembrane region" description="Helical" evidence="1">
    <location>
        <begin position="151"/>
        <end position="174"/>
    </location>
</feature>
<protein>
    <recommendedName>
        <fullName evidence="4">Glycosyltransferase RgtA/B/C/D-like domain-containing protein</fullName>
    </recommendedName>
</protein>
<evidence type="ECO:0008006" key="4">
    <source>
        <dbReference type="Google" id="ProtNLM"/>
    </source>
</evidence>
<evidence type="ECO:0000313" key="3">
    <source>
        <dbReference type="Proteomes" id="UP000776276"/>
    </source>
</evidence>
<dbReference type="Proteomes" id="UP000776276">
    <property type="component" value="Unassembled WGS sequence"/>
</dbReference>
<feature type="transmembrane region" description="Helical" evidence="1">
    <location>
        <begin position="391"/>
        <end position="411"/>
    </location>
</feature>
<accession>A0ABS6BK05</accession>
<feature type="transmembrane region" description="Helical" evidence="1">
    <location>
        <begin position="77"/>
        <end position="96"/>
    </location>
</feature>
<proteinExistence type="predicted"/>
<feature type="transmembrane region" description="Helical" evidence="1">
    <location>
        <begin position="194"/>
        <end position="217"/>
    </location>
</feature>
<feature type="transmembrane region" description="Helical" evidence="1">
    <location>
        <begin position="417"/>
        <end position="434"/>
    </location>
</feature>
<keyword evidence="1" id="KW-0812">Transmembrane</keyword>
<comment type="caution">
    <text evidence="2">The sequence shown here is derived from an EMBL/GenBank/DDBJ whole genome shotgun (WGS) entry which is preliminary data.</text>
</comment>
<gene>
    <name evidence="2" type="ORF">KOF26_12215</name>
</gene>
<evidence type="ECO:0000313" key="2">
    <source>
        <dbReference type="EMBL" id="MBU3078633.1"/>
    </source>
</evidence>
<keyword evidence="1" id="KW-1133">Transmembrane helix</keyword>
<feature type="transmembrane region" description="Helical" evidence="1">
    <location>
        <begin position="441"/>
        <end position="460"/>
    </location>
</feature>
<dbReference type="EMBL" id="JAHKRT010000006">
    <property type="protein sequence ID" value="MBU3078633.1"/>
    <property type="molecule type" value="Genomic_DNA"/>
</dbReference>
<keyword evidence="3" id="KW-1185">Reference proteome</keyword>
<keyword evidence="1" id="KW-0472">Membrane</keyword>
<reference evidence="2 3" key="1">
    <citation type="submission" date="2021-06" db="EMBL/GenBank/DDBJ databases">
        <title>Sphingomonas sp. XMGL2, whole genome shotgun sequencing project.</title>
        <authorList>
            <person name="Zhao G."/>
            <person name="Shen L."/>
        </authorList>
    </citation>
    <scope>NUCLEOTIDE SEQUENCE [LARGE SCALE GENOMIC DNA]</scope>
    <source>
        <strain evidence="2 3">XMGL2</strain>
    </source>
</reference>
<name>A0ABS6BK05_9SPHN</name>
<dbReference type="RefSeq" id="WP_216325177.1">
    <property type="nucleotide sequence ID" value="NZ_JAHKRT010000006.1"/>
</dbReference>
<organism evidence="2 3">
    <name type="scientific">Sphingomonas quercus</name>
    <dbReference type="NCBI Taxonomy" id="2842451"/>
    <lineage>
        <taxon>Bacteria</taxon>
        <taxon>Pseudomonadati</taxon>
        <taxon>Pseudomonadota</taxon>
        <taxon>Alphaproteobacteria</taxon>
        <taxon>Sphingomonadales</taxon>
        <taxon>Sphingomonadaceae</taxon>
        <taxon>Sphingomonas</taxon>
    </lineage>
</organism>
<evidence type="ECO:0000256" key="1">
    <source>
        <dbReference type="SAM" id="Phobius"/>
    </source>
</evidence>